<dbReference type="Proteomes" id="UP000507962">
    <property type="component" value="Unassembled WGS sequence"/>
</dbReference>
<evidence type="ECO:0000313" key="1">
    <source>
        <dbReference type="EMBL" id="VFQ44395.1"/>
    </source>
</evidence>
<evidence type="ECO:0000313" key="2">
    <source>
        <dbReference type="Proteomes" id="UP000507962"/>
    </source>
</evidence>
<proteinExistence type="predicted"/>
<name>A0A4U8YKJ0_9BACT</name>
<dbReference type="RefSeq" id="WP_180139806.1">
    <property type="nucleotide sequence ID" value="NZ_CAADHO010000003.1"/>
</dbReference>
<keyword evidence="2" id="KW-1185">Reference proteome</keyword>
<dbReference type="AlphaFoldDB" id="A0A4U8YKJ0"/>
<sequence>MTREKIQERLNLYYAAEAAILAGAQGYEIDGEIFTYADLKVITRQINILLHQLSAAQSGTGGIRRHRVVL</sequence>
<protein>
    <submittedName>
        <fullName evidence="1">Uncharacterized protein</fullName>
    </submittedName>
</protein>
<gene>
    <name evidence="1" type="ORF">MSL71_20440</name>
</gene>
<dbReference type="EMBL" id="CAADHO010000003">
    <property type="protein sequence ID" value="VFQ44395.1"/>
    <property type="molecule type" value="Genomic_DNA"/>
</dbReference>
<accession>A0A4U8YKJ0</accession>
<organism evidence="1 2">
    <name type="scientific">Desulfoluna butyratoxydans</name>
    <dbReference type="NCBI Taxonomy" id="231438"/>
    <lineage>
        <taxon>Bacteria</taxon>
        <taxon>Pseudomonadati</taxon>
        <taxon>Thermodesulfobacteriota</taxon>
        <taxon>Desulfobacteria</taxon>
        <taxon>Desulfobacterales</taxon>
        <taxon>Desulfolunaceae</taxon>
        <taxon>Desulfoluna</taxon>
    </lineage>
</organism>
<reference evidence="1 2" key="1">
    <citation type="submission" date="2019-03" db="EMBL/GenBank/DDBJ databases">
        <authorList>
            <person name="Nijsse B."/>
        </authorList>
    </citation>
    <scope>NUCLEOTIDE SEQUENCE [LARGE SCALE GENOMIC DNA]</scope>
    <source>
        <strain evidence="1">Desulfoluna butyratoxydans MSL71</strain>
    </source>
</reference>